<keyword evidence="3" id="KW-0560">Oxidoreductase</keyword>
<dbReference type="GO" id="GO:0009236">
    <property type="term" value="P:cobalamin biosynthetic process"/>
    <property type="evidence" value="ECO:0007669"/>
    <property type="project" value="UniProtKB-UniPathway"/>
</dbReference>
<dbReference type="RefSeq" id="WP_068751594.1">
    <property type="nucleotide sequence ID" value="NZ_LR214441.1"/>
</dbReference>
<dbReference type="AlphaFoldDB" id="A0A1C0AMB1"/>
<keyword evidence="5" id="KW-1185">Reference proteome</keyword>
<dbReference type="NCBIfam" id="TIGR00715">
    <property type="entry name" value="precor6x_red"/>
    <property type="match status" value="1"/>
</dbReference>
<reference evidence="5" key="1">
    <citation type="submission" date="2016-07" db="EMBL/GenBank/DDBJ databases">
        <authorList>
            <person name="Florea S."/>
            <person name="Webb J.S."/>
            <person name="Jaromczyk J."/>
            <person name="Schardl C.L."/>
        </authorList>
    </citation>
    <scope>NUCLEOTIDE SEQUENCE [LARGE SCALE GENOMIC DNA]</scope>
    <source>
        <strain evidence="5">IPBSL-7</strain>
    </source>
</reference>
<comment type="caution">
    <text evidence="4">The sequence shown here is derived from an EMBL/GenBank/DDBJ whole genome shotgun (WGS) entry which is preliminary data.</text>
</comment>
<keyword evidence="2" id="KW-0169">Cobalamin biosynthesis</keyword>
<dbReference type="Proteomes" id="UP000093501">
    <property type="component" value="Unassembled WGS sequence"/>
</dbReference>
<dbReference type="PANTHER" id="PTHR36925">
    <property type="entry name" value="COBALT-PRECORRIN-6A REDUCTASE"/>
    <property type="match status" value="1"/>
</dbReference>
<gene>
    <name evidence="4" type="ORF">BCR15_04165</name>
</gene>
<dbReference type="Pfam" id="PF02571">
    <property type="entry name" value="CbiJ"/>
    <property type="match status" value="1"/>
</dbReference>
<evidence type="ECO:0000313" key="5">
    <source>
        <dbReference type="Proteomes" id="UP000093501"/>
    </source>
</evidence>
<protein>
    <submittedName>
        <fullName evidence="4">Precorrin-6A reductase</fullName>
    </submittedName>
</protein>
<dbReference type="PROSITE" id="PS51014">
    <property type="entry name" value="COBK_CBIJ"/>
    <property type="match status" value="1"/>
</dbReference>
<accession>A0A1C0AMB1</accession>
<comment type="pathway">
    <text evidence="1">Cofactor biosynthesis; adenosylcobalamin biosynthesis.</text>
</comment>
<evidence type="ECO:0000256" key="3">
    <source>
        <dbReference type="ARBA" id="ARBA00023002"/>
    </source>
</evidence>
<dbReference type="InterPro" id="IPR003723">
    <property type="entry name" value="Precorrin-6x_reduct"/>
</dbReference>
<evidence type="ECO:0000313" key="4">
    <source>
        <dbReference type="EMBL" id="OCL33836.1"/>
    </source>
</evidence>
<name>A0A1C0AMB1_9ACTN</name>
<dbReference type="PANTHER" id="PTHR36925:SF1">
    <property type="entry name" value="COBALT-PRECORRIN-6A REDUCTASE"/>
    <property type="match status" value="1"/>
</dbReference>
<sequence length="239" mass="24589">MILILGGTAEGRRLAEALTGRAAVLSLAGRTRDPLTAGQVRLGGFGGVEGLRGYLREHGVTAVVDATHPFAAVMSRNAAAACAAEGVALLRLVRPSWASHPSAGSWHWVDGHGEAARRAAALGARPFLTVGRQHTADYVADLADADVLARVAEPPVAFLPARWTLVTSRGPFTLDGERELMAAHGIDVLVAKDAGGAHTDAKLSVAAERGAAVVMIRRPAAPAGVPEVADVAGALTWLG</sequence>
<dbReference type="UniPathway" id="UPA00148"/>
<dbReference type="GO" id="GO:0016994">
    <property type="term" value="F:precorrin-6A reductase activity"/>
    <property type="evidence" value="ECO:0007669"/>
    <property type="project" value="InterPro"/>
</dbReference>
<proteinExistence type="predicted"/>
<dbReference type="EMBL" id="MBQD01000021">
    <property type="protein sequence ID" value="OCL33836.1"/>
    <property type="molecule type" value="Genomic_DNA"/>
</dbReference>
<evidence type="ECO:0000256" key="2">
    <source>
        <dbReference type="ARBA" id="ARBA00022573"/>
    </source>
</evidence>
<dbReference type="NCBIfam" id="NF005968">
    <property type="entry name" value="PRK08057.1-2"/>
    <property type="match status" value="1"/>
</dbReference>
<organism evidence="4 5">
    <name type="scientific">Tessaracoccus lapidicaptus</name>
    <dbReference type="NCBI Taxonomy" id="1427523"/>
    <lineage>
        <taxon>Bacteria</taxon>
        <taxon>Bacillati</taxon>
        <taxon>Actinomycetota</taxon>
        <taxon>Actinomycetes</taxon>
        <taxon>Propionibacteriales</taxon>
        <taxon>Propionibacteriaceae</taxon>
        <taxon>Tessaracoccus</taxon>
    </lineage>
</organism>
<evidence type="ECO:0000256" key="1">
    <source>
        <dbReference type="ARBA" id="ARBA00004953"/>
    </source>
</evidence>